<evidence type="ECO:0000313" key="1">
    <source>
        <dbReference type="EMBL" id="SME91771.1"/>
    </source>
</evidence>
<accession>A0A1Y6B742</accession>
<dbReference type="PANTHER" id="PTHR43179">
    <property type="entry name" value="RHAMNOSYLTRANSFERASE WBBL"/>
    <property type="match status" value="1"/>
</dbReference>
<dbReference type="InterPro" id="IPR029044">
    <property type="entry name" value="Nucleotide-diphossugar_trans"/>
</dbReference>
<dbReference type="GO" id="GO:0016740">
    <property type="term" value="F:transferase activity"/>
    <property type="evidence" value="ECO:0007669"/>
    <property type="project" value="UniProtKB-KW"/>
</dbReference>
<reference evidence="2" key="1">
    <citation type="submission" date="2017-04" db="EMBL/GenBank/DDBJ databases">
        <authorList>
            <person name="Varghese N."/>
            <person name="Submissions S."/>
        </authorList>
    </citation>
    <scope>NUCLEOTIDE SEQUENCE [LARGE SCALE GENOMIC DNA]</scope>
    <source>
        <strain evidence="2">RKEM611</strain>
    </source>
</reference>
<gene>
    <name evidence="1" type="ORF">SAMN06296036_101481</name>
</gene>
<dbReference type="STRING" id="1513793.SAMN06296036_101481"/>
<organism evidence="1 2">
    <name type="scientific">Pseudobacteriovorax antillogorgiicola</name>
    <dbReference type="NCBI Taxonomy" id="1513793"/>
    <lineage>
        <taxon>Bacteria</taxon>
        <taxon>Pseudomonadati</taxon>
        <taxon>Bdellovibrionota</taxon>
        <taxon>Oligoflexia</taxon>
        <taxon>Oligoflexales</taxon>
        <taxon>Pseudobacteriovoracaceae</taxon>
        <taxon>Pseudobacteriovorax</taxon>
    </lineage>
</organism>
<keyword evidence="2" id="KW-1185">Reference proteome</keyword>
<evidence type="ECO:0000313" key="2">
    <source>
        <dbReference type="Proteomes" id="UP000192907"/>
    </source>
</evidence>
<dbReference type="SUPFAM" id="SSF53448">
    <property type="entry name" value="Nucleotide-diphospho-sugar transferases"/>
    <property type="match status" value="1"/>
</dbReference>
<keyword evidence="1" id="KW-0808">Transferase</keyword>
<dbReference type="PANTHER" id="PTHR43179:SF7">
    <property type="entry name" value="RHAMNOSYLTRANSFERASE WBBL"/>
    <property type="match status" value="1"/>
</dbReference>
<sequence length="327" mass="37082">MDQFRIHIARVTLKLREVITSYISRICGYSPLSILEWMPTTSPNINIARLPKTLVVIPFKDKSNLTIACINSFIVSHQTLECIKFRLVSNNSRDNEIEKVKEFCCKKNLDFEVVQFEGVFNYSAICNFAVSTCSDVTVENLFFLNNDIEIESKDLLLRISELLDKNTGAVGCRLLYPDRSTQHIFLAPGVKIVGAHPLKGTRLTCLPSAIEVPAVTGAAMLTHIDTFNSVNGFDEMLPSVGQDLDFCLKVAHCGYKIKSLLNCEVIHFEGASRKGKKIPSQEVEYIYQKWGKFIEDNPGYPQNISRWQERPVIRLESAPYPWRSVIR</sequence>
<dbReference type="OrthoDB" id="5291101at2"/>
<dbReference type="AlphaFoldDB" id="A0A1Y6B742"/>
<protein>
    <submittedName>
        <fullName evidence="1">Glycosyltransferase, GT2 family</fullName>
    </submittedName>
</protein>
<proteinExistence type="predicted"/>
<dbReference type="EMBL" id="FWZT01000001">
    <property type="protein sequence ID" value="SME91771.1"/>
    <property type="molecule type" value="Genomic_DNA"/>
</dbReference>
<dbReference type="Proteomes" id="UP000192907">
    <property type="component" value="Unassembled WGS sequence"/>
</dbReference>
<dbReference type="RefSeq" id="WP_132314408.1">
    <property type="nucleotide sequence ID" value="NZ_FWZT01000001.1"/>
</dbReference>
<name>A0A1Y6B742_9BACT</name>
<dbReference type="Gene3D" id="3.90.550.10">
    <property type="entry name" value="Spore Coat Polysaccharide Biosynthesis Protein SpsA, Chain A"/>
    <property type="match status" value="1"/>
</dbReference>